<name>A0A0R3MUT8_9BRAD</name>
<evidence type="ECO:0000313" key="1">
    <source>
        <dbReference type="EMBL" id="KRR21967.1"/>
    </source>
</evidence>
<dbReference type="EMBL" id="LLYA01000170">
    <property type="protein sequence ID" value="KRR21967.1"/>
    <property type="molecule type" value="Genomic_DNA"/>
</dbReference>
<evidence type="ECO:0000313" key="2">
    <source>
        <dbReference type="Proteomes" id="UP000052023"/>
    </source>
</evidence>
<comment type="caution">
    <text evidence="1">The sequence shown here is derived from an EMBL/GenBank/DDBJ whole genome shotgun (WGS) entry which is preliminary data.</text>
</comment>
<dbReference type="OrthoDB" id="8232249at2"/>
<gene>
    <name evidence="1" type="ORF">CQ13_07770</name>
</gene>
<proteinExistence type="predicted"/>
<sequence length="59" mass="6788">MSRERAEATAKRLARAERGTVWTYSRGDDVEVFATDDAARAWFEQNDPEGVAFERPIRE</sequence>
<organism evidence="1 2">
    <name type="scientific">Bradyrhizobium retamae</name>
    <dbReference type="NCBI Taxonomy" id="1300035"/>
    <lineage>
        <taxon>Bacteria</taxon>
        <taxon>Pseudomonadati</taxon>
        <taxon>Pseudomonadota</taxon>
        <taxon>Alphaproteobacteria</taxon>
        <taxon>Hyphomicrobiales</taxon>
        <taxon>Nitrobacteraceae</taxon>
        <taxon>Bradyrhizobium</taxon>
    </lineage>
</organism>
<protein>
    <submittedName>
        <fullName evidence="1">Uncharacterized protein</fullName>
    </submittedName>
</protein>
<accession>A0A0R3MUT8</accession>
<dbReference type="AlphaFoldDB" id="A0A0R3MUT8"/>
<reference evidence="1 2" key="1">
    <citation type="submission" date="2014-03" db="EMBL/GenBank/DDBJ databases">
        <title>Bradyrhizobium valentinum sp. nov., isolated from effective nodules of Lupinus mariae-josephae, a lupine endemic of basic-lime soils in Eastern Spain.</title>
        <authorList>
            <person name="Duran D."/>
            <person name="Rey L."/>
            <person name="Navarro A."/>
            <person name="Busquets A."/>
            <person name="Imperial J."/>
            <person name="Ruiz-Argueso T."/>
        </authorList>
    </citation>
    <scope>NUCLEOTIDE SEQUENCE [LARGE SCALE GENOMIC DNA]</scope>
    <source>
        <strain evidence="1 2">Ro19</strain>
    </source>
</reference>
<keyword evidence="2" id="KW-1185">Reference proteome</keyword>
<dbReference type="Proteomes" id="UP000052023">
    <property type="component" value="Unassembled WGS sequence"/>
</dbReference>